<dbReference type="Gene3D" id="3.30.420.10">
    <property type="entry name" value="Ribonuclease H-like superfamily/Ribonuclease H"/>
    <property type="match status" value="1"/>
</dbReference>
<dbReference type="InterPro" id="IPR044730">
    <property type="entry name" value="RNase_H-like_dom_plant"/>
</dbReference>
<dbReference type="InterPro" id="IPR036397">
    <property type="entry name" value="RNaseH_sf"/>
</dbReference>
<dbReference type="InterPro" id="IPR002156">
    <property type="entry name" value="RNaseH_domain"/>
</dbReference>
<dbReference type="AlphaFoldDB" id="A0A7J8TQV3"/>
<sequence>LCVNGGELARLRSALKVESTFDSDKDLKHIDGVAYWEELKPSHFSRKPVERISDNEEGNWVCPNTDGAMKLDSRLASVGGALRDRYGGWIIGYNKNLGRCFVLNAESWGILDGLKISKDQNYDGVSIKTDNKDAIEAIHESFSKTSLSALIRHIQQNLMDIGKWKLEYISREMNLKAHFI</sequence>
<reference evidence="2 3" key="1">
    <citation type="journal article" date="2019" name="Genome Biol. Evol.">
        <title>Insights into the evolution of the New World diploid cottons (Gossypium, subgenus Houzingenia) based on genome sequencing.</title>
        <authorList>
            <person name="Grover C.E."/>
            <person name="Arick M.A. 2nd"/>
            <person name="Thrash A."/>
            <person name="Conover J.L."/>
            <person name="Sanders W.S."/>
            <person name="Peterson D.G."/>
            <person name="Frelichowski J.E."/>
            <person name="Scheffler J.A."/>
            <person name="Scheffler B.E."/>
            <person name="Wendel J.F."/>
        </authorList>
    </citation>
    <scope>NUCLEOTIDE SEQUENCE [LARGE SCALE GENOMIC DNA]</scope>
    <source>
        <strain evidence="2">57</strain>
        <tissue evidence="2">Leaf</tissue>
    </source>
</reference>
<feature type="domain" description="RNase H type-1" evidence="1">
    <location>
        <begin position="64"/>
        <end position="178"/>
    </location>
</feature>
<accession>A0A7J8TQV3</accession>
<dbReference type="Pfam" id="PF13456">
    <property type="entry name" value="RVT_3"/>
    <property type="match status" value="1"/>
</dbReference>
<feature type="non-terminal residue" evidence="2">
    <location>
        <position position="180"/>
    </location>
</feature>
<comment type="caution">
    <text evidence="2">The sequence shown here is derived from an EMBL/GenBank/DDBJ whole genome shotgun (WGS) entry which is preliminary data.</text>
</comment>
<evidence type="ECO:0000259" key="1">
    <source>
        <dbReference type="Pfam" id="PF13456"/>
    </source>
</evidence>
<name>A0A7J8TQV3_9ROSI</name>
<gene>
    <name evidence="2" type="ORF">Goklo_023468</name>
</gene>
<dbReference type="OrthoDB" id="986202at2759"/>
<dbReference type="SUPFAM" id="SSF53098">
    <property type="entry name" value="Ribonuclease H-like"/>
    <property type="match status" value="1"/>
</dbReference>
<evidence type="ECO:0000313" key="2">
    <source>
        <dbReference type="EMBL" id="MBA0640540.1"/>
    </source>
</evidence>
<dbReference type="PANTHER" id="PTHR47723:SF19">
    <property type="entry name" value="POLYNUCLEOTIDYL TRANSFERASE, RIBONUCLEASE H-LIKE SUPERFAMILY PROTEIN"/>
    <property type="match status" value="1"/>
</dbReference>
<proteinExistence type="predicted"/>
<organism evidence="2 3">
    <name type="scientific">Gossypium klotzschianum</name>
    <dbReference type="NCBI Taxonomy" id="34286"/>
    <lineage>
        <taxon>Eukaryota</taxon>
        <taxon>Viridiplantae</taxon>
        <taxon>Streptophyta</taxon>
        <taxon>Embryophyta</taxon>
        <taxon>Tracheophyta</taxon>
        <taxon>Spermatophyta</taxon>
        <taxon>Magnoliopsida</taxon>
        <taxon>eudicotyledons</taxon>
        <taxon>Gunneridae</taxon>
        <taxon>Pentapetalae</taxon>
        <taxon>rosids</taxon>
        <taxon>malvids</taxon>
        <taxon>Malvales</taxon>
        <taxon>Malvaceae</taxon>
        <taxon>Malvoideae</taxon>
        <taxon>Gossypium</taxon>
    </lineage>
</organism>
<dbReference type="InterPro" id="IPR053151">
    <property type="entry name" value="RNase_H-like"/>
</dbReference>
<dbReference type="GO" id="GO:0004523">
    <property type="term" value="F:RNA-DNA hybrid ribonuclease activity"/>
    <property type="evidence" value="ECO:0007669"/>
    <property type="project" value="InterPro"/>
</dbReference>
<keyword evidence="3" id="KW-1185">Reference proteome</keyword>
<feature type="non-terminal residue" evidence="2">
    <location>
        <position position="1"/>
    </location>
</feature>
<dbReference type="Proteomes" id="UP000593573">
    <property type="component" value="Unassembled WGS sequence"/>
</dbReference>
<dbReference type="GO" id="GO:0003676">
    <property type="term" value="F:nucleic acid binding"/>
    <property type="evidence" value="ECO:0007669"/>
    <property type="project" value="InterPro"/>
</dbReference>
<dbReference type="EMBL" id="JABFAB010000001">
    <property type="protein sequence ID" value="MBA0640540.1"/>
    <property type="molecule type" value="Genomic_DNA"/>
</dbReference>
<protein>
    <recommendedName>
        <fullName evidence="1">RNase H type-1 domain-containing protein</fullName>
    </recommendedName>
</protein>
<dbReference type="InterPro" id="IPR012337">
    <property type="entry name" value="RNaseH-like_sf"/>
</dbReference>
<evidence type="ECO:0000313" key="3">
    <source>
        <dbReference type="Proteomes" id="UP000593573"/>
    </source>
</evidence>
<dbReference type="CDD" id="cd06222">
    <property type="entry name" value="RNase_H_like"/>
    <property type="match status" value="1"/>
</dbReference>
<dbReference type="PANTHER" id="PTHR47723">
    <property type="entry name" value="OS05G0353850 PROTEIN"/>
    <property type="match status" value="1"/>
</dbReference>